<keyword evidence="7 8" id="KW-0472">Membrane</keyword>
<feature type="transmembrane region" description="Helical" evidence="8">
    <location>
        <begin position="67"/>
        <end position="84"/>
    </location>
</feature>
<evidence type="ECO:0000256" key="8">
    <source>
        <dbReference type="SAM" id="Phobius"/>
    </source>
</evidence>
<dbReference type="GO" id="GO:0140359">
    <property type="term" value="F:ABC-type transporter activity"/>
    <property type="evidence" value="ECO:0007669"/>
    <property type="project" value="InterPro"/>
</dbReference>
<dbReference type="GO" id="GO:0016887">
    <property type="term" value="F:ATP hydrolysis activity"/>
    <property type="evidence" value="ECO:0007669"/>
    <property type="project" value="InterPro"/>
</dbReference>
<feature type="transmembrane region" description="Helical" evidence="8">
    <location>
        <begin position="127"/>
        <end position="147"/>
    </location>
</feature>
<accession>A0A1U7LKB3</accession>
<dbReference type="PROSITE" id="PS50929">
    <property type="entry name" value="ABC_TM1F"/>
    <property type="match status" value="1"/>
</dbReference>
<feature type="transmembrane region" description="Helical" evidence="8">
    <location>
        <begin position="1052"/>
        <end position="1076"/>
    </location>
</feature>
<dbReference type="OMA" id="WANEEQA"/>
<keyword evidence="5 11" id="KW-0067">ATP-binding</keyword>
<feature type="transmembrane region" description="Helical" evidence="8">
    <location>
        <begin position="23"/>
        <end position="46"/>
    </location>
</feature>
<feature type="transmembrane region" description="Helical" evidence="8">
    <location>
        <begin position="1082"/>
        <end position="1100"/>
    </location>
</feature>
<protein>
    <submittedName>
        <fullName evidence="11">ATP-binding cassette transporter abc4</fullName>
    </submittedName>
</protein>
<dbReference type="PROSITE" id="PS50893">
    <property type="entry name" value="ABC_TRANSPORTER_2"/>
    <property type="match status" value="2"/>
</dbReference>
<evidence type="ECO:0000256" key="7">
    <source>
        <dbReference type="ARBA" id="ARBA00023136"/>
    </source>
</evidence>
<evidence type="ECO:0000259" key="9">
    <source>
        <dbReference type="PROSITE" id="PS50893"/>
    </source>
</evidence>
<feature type="domain" description="ABC transmembrane type-1" evidence="10">
    <location>
        <begin position="231"/>
        <end position="505"/>
    </location>
</feature>
<evidence type="ECO:0000256" key="6">
    <source>
        <dbReference type="ARBA" id="ARBA00022989"/>
    </source>
</evidence>
<feature type="transmembrane region" description="Helical" evidence="8">
    <location>
        <begin position="230"/>
        <end position="249"/>
    </location>
</feature>
<evidence type="ECO:0000256" key="2">
    <source>
        <dbReference type="ARBA" id="ARBA00022448"/>
    </source>
</evidence>
<dbReference type="SMART" id="SM00382">
    <property type="entry name" value="AAA"/>
    <property type="match status" value="2"/>
</dbReference>
<feature type="transmembrane region" description="Helical" evidence="8">
    <location>
        <begin position="880"/>
        <end position="902"/>
    </location>
</feature>
<evidence type="ECO:0000313" key="11">
    <source>
        <dbReference type="EMBL" id="OLL23033.1"/>
    </source>
</evidence>
<dbReference type="STRING" id="1198029.A0A1U7LKB3"/>
<feature type="transmembrane region" description="Helical" evidence="8">
    <location>
        <begin position="345"/>
        <end position="364"/>
    </location>
</feature>
<feature type="non-terminal residue" evidence="11">
    <location>
        <position position="1"/>
    </location>
</feature>
<evidence type="ECO:0000313" key="12">
    <source>
        <dbReference type="Proteomes" id="UP000186594"/>
    </source>
</evidence>
<dbReference type="GO" id="GO:0005524">
    <property type="term" value="F:ATP binding"/>
    <property type="evidence" value="ECO:0007669"/>
    <property type="project" value="UniProtKB-KW"/>
</dbReference>
<dbReference type="OrthoDB" id="6500128at2759"/>
<feature type="transmembrane region" description="Helical" evidence="8">
    <location>
        <begin position="269"/>
        <end position="292"/>
    </location>
</feature>
<feature type="domain" description="ABC transporter" evidence="9">
    <location>
        <begin position="534"/>
        <end position="755"/>
    </location>
</feature>
<evidence type="ECO:0000259" key="10">
    <source>
        <dbReference type="PROSITE" id="PS50929"/>
    </source>
</evidence>
<dbReference type="SUPFAM" id="SSF52540">
    <property type="entry name" value="P-loop containing nucleoside triphosphate hydrolases"/>
    <property type="match status" value="2"/>
</dbReference>
<dbReference type="Gene3D" id="1.20.1560.10">
    <property type="entry name" value="ABC transporter type 1, transmembrane domain"/>
    <property type="match status" value="2"/>
</dbReference>
<dbReference type="InterPro" id="IPR036640">
    <property type="entry name" value="ABC1_TM_sf"/>
</dbReference>
<evidence type="ECO:0000256" key="5">
    <source>
        <dbReference type="ARBA" id="ARBA00022840"/>
    </source>
</evidence>
<sequence length="1374" mass="155262">TFSILIFAYTFLTYHKTGEQPEILRGLGLLLSILLTNAILVLYGISTWHAAMSWQPARHILARSIETAFWGYLILLHSATLIPNPHRRQAYRHAIILGTMPLFNMLFRDIYPLFQIHRHHSGSILMWIQFSLVCLVNFIPLITPRIWTPSHTYSIVRPHPEQFSNPFSRFISIWYIETFLWKGWKRTPDLSEIPPTQDDEHTAQMYLRIREDRTQNTLLKCFVIRTKDTIAAAFIFALGCSVSGFVSIISLNRLLAYLENPRGAHSNPYLWATGILAGPIINGIFSRTYYYFTNRFSSRLRTVMSVQVYEKILRSNISNQTNKDLQEKQAIVDEDINNLIDCRDLLLLSISSPIQIGISIYFLHKLLFNAAFIGSSILFVGLLLPTIFLFRYMSPGKVNINRIDLVTKLIQNLGFTKITASESSAMDQVKTVREAEERFLWHRNKIFILCTIFRNAMPWVALLAMFSYAHQVQRTHIRVSIAFSSLALIIYLRNTLLFVFDSISSTWSCYISLGRILDFINSSHGLDEASQQSLREGDLFEKADQPPCFRNATFSNGNEGNFLLQDLNVQFVKGGLNLITGQTKTTLLSGSYFLPGIDGVSFVSQDPWLQDSSIRDNILFGEIYNESRYAKVLRACALLDQVETLENGDETNANDVNMSMRIRIALARAVFSFSQVVLIDDIFSLEDDLARTIVRNCLSGSILMGRTVILATNRPTHIEKYAHKVIELYEGRIIRDEDQTAFEIENSEDTSTDNIVPIRAHTVGSNSEKSHFSIEGQDGLEEGDSESVIDLDESNTISSLKLQELGTKEQYKRTRVWTYFFNIGSRFRIFLIILLILLAQLAALFTIYGLCVFANNPAIRRHHGHRIYMPLPELTFNSSFALLGCLFASNVVFSSLAICLLFNSTFGFSQKLHGKFTRLILFSSVNSSEVMTFPQDISVLDFALPVATYTAIAYFFSLIVVTFAIPVFMPLIVFPMILLLAPSWCFTYMYLRTQASLVHIETTLKAPIPVATSVGVATIRAFRAEDQFLEDSFKRFDNHNRVEKAHLDIDRLIAFVAALLAIHPRSLPVGLIAFIIYNTMGLSRIIIGFLGSLSTTIAHAKSFQRLQLFNESEQDPKPHVFRRVTADWPVGGSVTIQELSFRQDAEKEILSDVSIHIASGDHVAIIGPGGSELLENLMRFKKRTRGSIKVDGVDVENVNLGELRFRVCFVSSDPMLFEGTVRSNLDHSKIFDDSILLQLLQNVGFSKSLPRKADILLGRSILDEVVLQNGSNFSLGQRQILSLSRALLRRSKLLVLDNTTSSVDLATEHQIIQYLRKIPDLTVVAVTSSVGTALEYDRVIVLKDGKVVEDGFAATMIEDQSSIFYKSQSSDNVS</sequence>
<dbReference type="PANTHER" id="PTHR24223">
    <property type="entry name" value="ATP-BINDING CASSETTE SUB-FAMILY C"/>
    <property type="match status" value="1"/>
</dbReference>
<dbReference type="PANTHER" id="PTHR24223:SF356">
    <property type="entry name" value="ATP-BINDING CASSETTE TRANSPORTER ABC4"/>
    <property type="match status" value="1"/>
</dbReference>
<keyword evidence="6 8" id="KW-1133">Transmembrane helix</keyword>
<dbReference type="InterPro" id="IPR003593">
    <property type="entry name" value="AAA+_ATPase"/>
</dbReference>
<feature type="transmembrane region" description="Helical" evidence="8">
    <location>
        <begin position="90"/>
        <end position="107"/>
    </location>
</feature>
<dbReference type="InterPro" id="IPR003439">
    <property type="entry name" value="ABC_transporter-like_ATP-bd"/>
</dbReference>
<keyword evidence="3 8" id="KW-0812">Transmembrane</keyword>
<feature type="transmembrane region" description="Helical" evidence="8">
    <location>
        <begin position="370"/>
        <end position="392"/>
    </location>
</feature>
<feature type="transmembrane region" description="Helical" evidence="8">
    <location>
        <begin position="829"/>
        <end position="850"/>
    </location>
</feature>
<comment type="subcellular location">
    <subcellularLocation>
        <location evidence="1">Membrane</location>
    </subcellularLocation>
</comment>
<feature type="transmembrane region" description="Helical" evidence="8">
    <location>
        <begin position="446"/>
        <end position="469"/>
    </location>
</feature>
<keyword evidence="4" id="KW-0547">Nucleotide-binding</keyword>
<dbReference type="Proteomes" id="UP000186594">
    <property type="component" value="Unassembled WGS sequence"/>
</dbReference>
<evidence type="ECO:0000256" key="3">
    <source>
        <dbReference type="ARBA" id="ARBA00022692"/>
    </source>
</evidence>
<keyword evidence="12" id="KW-1185">Reference proteome</keyword>
<dbReference type="InterPro" id="IPR027417">
    <property type="entry name" value="P-loop_NTPase"/>
</dbReference>
<dbReference type="InterPro" id="IPR011527">
    <property type="entry name" value="ABC1_TM_dom"/>
</dbReference>
<dbReference type="Pfam" id="PF00005">
    <property type="entry name" value="ABC_tran"/>
    <property type="match status" value="1"/>
</dbReference>
<evidence type="ECO:0000256" key="1">
    <source>
        <dbReference type="ARBA" id="ARBA00004370"/>
    </source>
</evidence>
<dbReference type="InterPro" id="IPR050173">
    <property type="entry name" value="ABC_transporter_C-like"/>
</dbReference>
<dbReference type="SUPFAM" id="SSF90123">
    <property type="entry name" value="ABC transporter transmembrane region"/>
    <property type="match status" value="2"/>
</dbReference>
<keyword evidence="2" id="KW-0813">Transport</keyword>
<feature type="domain" description="ABC transporter" evidence="9">
    <location>
        <begin position="1134"/>
        <end position="1369"/>
    </location>
</feature>
<comment type="caution">
    <text evidence="11">The sequence shown here is derived from an EMBL/GenBank/DDBJ whole genome shotgun (WGS) entry which is preliminary data.</text>
</comment>
<evidence type="ECO:0000256" key="4">
    <source>
        <dbReference type="ARBA" id="ARBA00022741"/>
    </source>
</evidence>
<dbReference type="GO" id="GO:0016020">
    <property type="term" value="C:membrane"/>
    <property type="evidence" value="ECO:0007669"/>
    <property type="project" value="UniProtKB-SubCell"/>
</dbReference>
<reference evidence="11 12" key="1">
    <citation type="submission" date="2016-04" db="EMBL/GenBank/DDBJ databases">
        <title>Evolutionary innovation and constraint leading to complex multicellularity in the Ascomycota.</title>
        <authorList>
            <person name="Cisse O."/>
            <person name="Nguyen A."/>
            <person name="Hewitt D.A."/>
            <person name="Jedd G."/>
            <person name="Stajich J.E."/>
        </authorList>
    </citation>
    <scope>NUCLEOTIDE SEQUENCE [LARGE SCALE GENOMIC DNA]</scope>
    <source>
        <strain evidence="11 12">DAH-3</strain>
    </source>
</reference>
<name>A0A1U7LKB3_NEOID</name>
<proteinExistence type="predicted"/>
<gene>
    <name evidence="11" type="ORF">NEOLI_001831</name>
</gene>
<feature type="transmembrane region" description="Helical" evidence="8">
    <location>
        <begin position="475"/>
        <end position="492"/>
    </location>
</feature>
<dbReference type="Gene3D" id="3.40.50.300">
    <property type="entry name" value="P-loop containing nucleotide triphosphate hydrolases"/>
    <property type="match status" value="2"/>
</dbReference>
<dbReference type="EMBL" id="LXFE01002362">
    <property type="protein sequence ID" value="OLL23033.1"/>
    <property type="molecule type" value="Genomic_DNA"/>
</dbReference>
<organism evidence="11 12">
    <name type="scientific">Neolecta irregularis (strain DAH-3)</name>
    <dbReference type="NCBI Taxonomy" id="1198029"/>
    <lineage>
        <taxon>Eukaryota</taxon>
        <taxon>Fungi</taxon>
        <taxon>Dikarya</taxon>
        <taxon>Ascomycota</taxon>
        <taxon>Taphrinomycotina</taxon>
        <taxon>Neolectales</taxon>
        <taxon>Neolectaceae</taxon>
        <taxon>Neolecta</taxon>
    </lineage>
</organism>